<sequence>MSQDITFTDFINIVQSPGTTKLSKIRNIKKRVYSPATDYYKGLREKIIDVLSSSDDINCISDAVSRASVARQANYRIIADNMLAWLGKHRGLIWYDPPKAYYRPNKIGIKIHPELAFEEANGTINVIKLHMNKDALSKGKLEVAAFLFYNELAPKCPQNTVFSFLDLHQGKLFPIRQLHESGSIFLQAEIAYIEQIWDSA</sequence>
<dbReference type="EMBL" id="FLUP01000001">
    <property type="protein sequence ID" value="SBW01678.1"/>
    <property type="molecule type" value="Genomic_DNA"/>
</dbReference>
<proteinExistence type="predicted"/>
<reference evidence="1" key="1">
    <citation type="submission" date="2016-04" db="EMBL/GenBank/DDBJ databases">
        <authorList>
            <person name="Evans L.H."/>
            <person name="Alamgir A."/>
            <person name="Owens N."/>
            <person name="Weber N.D."/>
            <person name="Virtaneva K."/>
            <person name="Barbian K."/>
            <person name="Babar A."/>
            <person name="Rosenke K."/>
        </authorList>
    </citation>
    <scope>NUCLEOTIDE SEQUENCE</scope>
    <source>
        <strain evidence="1">92-2</strain>
    </source>
</reference>
<gene>
    <name evidence="1" type="ORF">KM92DES2_11539</name>
</gene>
<name>A0A212JQS2_9BACT</name>
<evidence type="ECO:0008006" key="2">
    <source>
        <dbReference type="Google" id="ProtNLM"/>
    </source>
</evidence>
<dbReference type="AlphaFoldDB" id="A0A212JQS2"/>
<dbReference type="RefSeq" id="WP_227118100.1">
    <property type="nucleotide sequence ID" value="NZ_LT598928.1"/>
</dbReference>
<evidence type="ECO:0000313" key="1">
    <source>
        <dbReference type="EMBL" id="SBW01678.1"/>
    </source>
</evidence>
<accession>A0A212JQS2</accession>
<protein>
    <recommendedName>
        <fullName evidence="2">Restriction endonuclease</fullName>
    </recommendedName>
</protein>
<organism evidence="1">
    <name type="scientific">uncultured Desulfovibrio sp</name>
    <dbReference type="NCBI Taxonomy" id="167968"/>
    <lineage>
        <taxon>Bacteria</taxon>
        <taxon>Pseudomonadati</taxon>
        <taxon>Thermodesulfobacteriota</taxon>
        <taxon>Desulfovibrionia</taxon>
        <taxon>Desulfovibrionales</taxon>
        <taxon>Desulfovibrionaceae</taxon>
        <taxon>Desulfovibrio</taxon>
        <taxon>environmental samples</taxon>
    </lineage>
</organism>